<name>M2SDW5_9SPHN</name>
<dbReference type="GO" id="GO:0003700">
    <property type="term" value="F:DNA-binding transcription factor activity"/>
    <property type="evidence" value="ECO:0007669"/>
    <property type="project" value="TreeGrafter"/>
</dbReference>
<dbReference type="InterPro" id="IPR018490">
    <property type="entry name" value="cNMP-bd_dom_sf"/>
</dbReference>
<evidence type="ECO:0000256" key="1">
    <source>
        <dbReference type="ARBA" id="ARBA00023015"/>
    </source>
</evidence>
<keyword evidence="6" id="KW-1185">Reference proteome</keyword>
<dbReference type="SUPFAM" id="SSF46785">
    <property type="entry name" value="Winged helix' DNA-binding domain"/>
    <property type="match status" value="1"/>
</dbReference>
<evidence type="ECO:0000256" key="3">
    <source>
        <dbReference type="ARBA" id="ARBA00023163"/>
    </source>
</evidence>
<proteinExistence type="predicted"/>
<dbReference type="SMART" id="SM00100">
    <property type="entry name" value="cNMP"/>
    <property type="match status" value="1"/>
</dbReference>
<dbReference type="SMART" id="SM00419">
    <property type="entry name" value="HTH_CRP"/>
    <property type="match status" value="1"/>
</dbReference>
<keyword evidence="3" id="KW-0804">Transcription</keyword>
<dbReference type="InterPro" id="IPR036388">
    <property type="entry name" value="WH-like_DNA-bd_sf"/>
</dbReference>
<dbReference type="GO" id="GO:0003677">
    <property type="term" value="F:DNA binding"/>
    <property type="evidence" value="ECO:0007669"/>
    <property type="project" value="UniProtKB-KW"/>
</dbReference>
<keyword evidence="2" id="KW-0238">DNA-binding</keyword>
<dbReference type="PROSITE" id="PS51063">
    <property type="entry name" value="HTH_CRP_2"/>
    <property type="match status" value="1"/>
</dbReference>
<dbReference type="CDD" id="cd00038">
    <property type="entry name" value="CAP_ED"/>
    <property type="match status" value="1"/>
</dbReference>
<dbReference type="Gene3D" id="2.60.120.10">
    <property type="entry name" value="Jelly Rolls"/>
    <property type="match status" value="1"/>
</dbReference>
<evidence type="ECO:0000259" key="4">
    <source>
        <dbReference type="PROSITE" id="PS51063"/>
    </source>
</evidence>
<dbReference type="PANTHER" id="PTHR24567">
    <property type="entry name" value="CRP FAMILY TRANSCRIPTIONAL REGULATORY PROTEIN"/>
    <property type="match status" value="1"/>
</dbReference>
<reference evidence="5 6" key="1">
    <citation type="journal article" date="2013" name="Genome Announc.">
        <title>Draft Genome Sequence of Strain JLT2015T, Belonging to the Family Sphingomonadaceae of the Alphaproteobacteria.</title>
        <authorList>
            <person name="Tang K."/>
            <person name="Liu K."/>
            <person name="Li S."/>
            <person name="Jiao N."/>
        </authorList>
    </citation>
    <scope>NUCLEOTIDE SEQUENCE [LARGE SCALE GENOMIC DNA]</scope>
    <source>
        <strain evidence="5 6">JLT2015</strain>
    </source>
</reference>
<dbReference type="InterPro" id="IPR050397">
    <property type="entry name" value="Env_Response_Regulators"/>
</dbReference>
<comment type="caution">
    <text evidence="5">The sequence shown here is derived from an EMBL/GenBank/DDBJ whole genome shotgun (WGS) entry which is preliminary data.</text>
</comment>
<evidence type="ECO:0000313" key="5">
    <source>
        <dbReference type="EMBL" id="EMD83555.1"/>
    </source>
</evidence>
<organism evidence="5 6">
    <name type="scientific">Pacificimonas flava</name>
    <dbReference type="NCBI Taxonomy" id="1234595"/>
    <lineage>
        <taxon>Bacteria</taxon>
        <taxon>Pseudomonadati</taxon>
        <taxon>Pseudomonadota</taxon>
        <taxon>Alphaproteobacteria</taxon>
        <taxon>Sphingomonadales</taxon>
        <taxon>Sphingosinicellaceae</taxon>
        <taxon>Pacificimonas</taxon>
    </lineage>
</organism>
<dbReference type="OrthoDB" id="667966at2"/>
<dbReference type="AlphaFoldDB" id="M2SDW5"/>
<evidence type="ECO:0000256" key="2">
    <source>
        <dbReference type="ARBA" id="ARBA00023125"/>
    </source>
</evidence>
<dbReference type="InterPro" id="IPR014710">
    <property type="entry name" value="RmlC-like_jellyroll"/>
</dbReference>
<gene>
    <name evidence="5" type="ORF">C725_1456</name>
</gene>
<dbReference type="InterPro" id="IPR000595">
    <property type="entry name" value="cNMP-bd_dom"/>
</dbReference>
<dbReference type="RefSeq" id="WP_008601382.1">
    <property type="nucleotide sequence ID" value="NZ_AMRV01000003.1"/>
</dbReference>
<dbReference type="Pfam" id="PF13545">
    <property type="entry name" value="HTH_Crp_2"/>
    <property type="match status" value="1"/>
</dbReference>
<dbReference type="PRINTS" id="PR00034">
    <property type="entry name" value="HTHCRP"/>
</dbReference>
<evidence type="ECO:0000313" key="6">
    <source>
        <dbReference type="Proteomes" id="UP000011717"/>
    </source>
</evidence>
<dbReference type="SUPFAM" id="SSF51206">
    <property type="entry name" value="cAMP-binding domain-like"/>
    <property type="match status" value="1"/>
</dbReference>
<keyword evidence="1" id="KW-0805">Transcription regulation</keyword>
<dbReference type="Proteomes" id="UP000011717">
    <property type="component" value="Unassembled WGS sequence"/>
</dbReference>
<feature type="domain" description="HTH crp-type" evidence="4">
    <location>
        <begin position="148"/>
        <end position="225"/>
    </location>
</feature>
<dbReference type="Gene3D" id="1.10.10.10">
    <property type="entry name" value="Winged helix-like DNA-binding domain superfamily/Winged helix DNA-binding domain"/>
    <property type="match status" value="1"/>
</dbReference>
<dbReference type="EMBL" id="AMRV01000003">
    <property type="protein sequence ID" value="EMD83555.1"/>
    <property type="molecule type" value="Genomic_DNA"/>
</dbReference>
<dbReference type="Pfam" id="PF00027">
    <property type="entry name" value="cNMP_binding"/>
    <property type="match status" value="1"/>
</dbReference>
<dbReference type="CDD" id="cd00092">
    <property type="entry name" value="HTH_CRP"/>
    <property type="match status" value="1"/>
</dbReference>
<dbReference type="InterPro" id="IPR012318">
    <property type="entry name" value="HTH_CRP"/>
</dbReference>
<dbReference type="GO" id="GO:0005829">
    <property type="term" value="C:cytosol"/>
    <property type="evidence" value="ECO:0007669"/>
    <property type="project" value="TreeGrafter"/>
</dbReference>
<protein>
    <submittedName>
        <fullName evidence="5">Transcriptional activator protein FnrL</fullName>
    </submittedName>
</protein>
<dbReference type="PANTHER" id="PTHR24567:SF75">
    <property type="entry name" value="FUMARATE AND NITRATE REDUCTION REGULATORY PROTEIN"/>
    <property type="match status" value="1"/>
</dbReference>
<accession>M2SDW5</accession>
<sequence length="238" mass="25330">MPEPSPCSDCLVRNRALCQVLDAPALQQFAASGRRERLPRGRTLTWQGDEDGVCATLTRGALKLSVVDADGSERVTGLAFPADFVGTPFPGAATMQISALTDCDICVFPRRAFARALNENRKLETELLRRTLGALDEARLSQTRSGSAPARVRLAALLLHLLGRGAAGCAANPDPNRLELPLSRGEIGQLLDLRIETISRELGALEADGIIARDGRRGLRILDRSGLQAAANAAGGGR</sequence>
<dbReference type="InterPro" id="IPR036390">
    <property type="entry name" value="WH_DNA-bd_sf"/>
</dbReference>